<proteinExistence type="predicted"/>
<evidence type="ECO:0000256" key="1">
    <source>
        <dbReference type="SAM" id="MobiDB-lite"/>
    </source>
</evidence>
<sequence>MVGFTVDLEGLGADGVGTDGFGADGVGSTSDGGGGGFEGDCFSLDLEGAGPEAEGVGPGDGGGDVAPAAALVPCSRPGTPAKLGAAIPASSTIVSSAVSTAIGNPRVFRLRPTVSPS</sequence>
<organism evidence="2">
    <name type="scientific">Streptomyces sp. NBC_00060</name>
    <dbReference type="NCBI Taxonomy" id="2975636"/>
    <lineage>
        <taxon>Bacteria</taxon>
        <taxon>Bacillati</taxon>
        <taxon>Actinomycetota</taxon>
        <taxon>Actinomycetes</taxon>
        <taxon>Kitasatosporales</taxon>
        <taxon>Streptomycetaceae</taxon>
        <taxon>Streptomyces</taxon>
    </lineage>
</organism>
<dbReference type="AlphaFoldDB" id="A0AAU2HB70"/>
<name>A0AAU2HB70_9ACTN</name>
<dbReference type="EMBL" id="CP108253">
    <property type="protein sequence ID" value="WTU44160.1"/>
    <property type="molecule type" value="Genomic_DNA"/>
</dbReference>
<gene>
    <name evidence="2" type="ORF">OHV25_33555</name>
</gene>
<feature type="compositionally biased region" description="Gly residues" evidence="1">
    <location>
        <begin position="17"/>
        <end position="38"/>
    </location>
</feature>
<evidence type="ECO:0000313" key="2">
    <source>
        <dbReference type="EMBL" id="WTU44160.1"/>
    </source>
</evidence>
<feature type="region of interest" description="Disordered" evidence="1">
    <location>
        <begin position="17"/>
        <end position="64"/>
    </location>
</feature>
<accession>A0AAU2HB70</accession>
<protein>
    <submittedName>
        <fullName evidence="2">Uncharacterized protein</fullName>
    </submittedName>
</protein>
<reference evidence="2" key="1">
    <citation type="submission" date="2022-10" db="EMBL/GenBank/DDBJ databases">
        <title>The complete genomes of actinobacterial strains from the NBC collection.</title>
        <authorList>
            <person name="Joergensen T.S."/>
            <person name="Alvarez Arevalo M."/>
            <person name="Sterndorff E.B."/>
            <person name="Faurdal D."/>
            <person name="Vuksanovic O."/>
            <person name="Mourched A.-S."/>
            <person name="Charusanti P."/>
            <person name="Shaw S."/>
            <person name="Blin K."/>
            <person name="Weber T."/>
        </authorList>
    </citation>
    <scope>NUCLEOTIDE SEQUENCE</scope>
    <source>
        <strain evidence="2">NBC_00060</strain>
    </source>
</reference>